<dbReference type="SMART" id="SM00320">
    <property type="entry name" value="WD40"/>
    <property type="match status" value="4"/>
</dbReference>
<feature type="compositionally biased region" description="Acidic residues" evidence="4">
    <location>
        <begin position="302"/>
        <end position="319"/>
    </location>
</feature>
<name>A0AAW0EC54_9AGAR</name>
<keyword evidence="1 3" id="KW-0853">WD repeat</keyword>
<dbReference type="GO" id="GO:0045717">
    <property type="term" value="P:negative regulation of fatty acid biosynthetic process"/>
    <property type="evidence" value="ECO:0007669"/>
    <property type="project" value="TreeGrafter"/>
</dbReference>
<protein>
    <submittedName>
        <fullName evidence="5">WD repeat protein iqw1</fullName>
    </submittedName>
</protein>
<evidence type="ECO:0000256" key="1">
    <source>
        <dbReference type="ARBA" id="ARBA00022574"/>
    </source>
</evidence>
<feature type="region of interest" description="Disordered" evidence="4">
    <location>
        <begin position="273"/>
        <end position="319"/>
    </location>
</feature>
<accession>A0AAW0EC54</accession>
<comment type="caution">
    <text evidence="5">The sequence shown here is derived from an EMBL/GenBank/DDBJ whole genome shotgun (WGS) entry which is preliminary data.</text>
</comment>
<dbReference type="AlphaFoldDB" id="A0AAW0EC54"/>
<dbReference type="GO" id="GO:0005737">
    <property type="term" value="C:cytoplasm"/>
    <property type="evidence" value="ECO:0007669"/>
    <property type="project" value="TreeGrafter"/>
</dbReference>
<dbReference type="Proteomes" id="UP001362999">
    <property type="component" value="Unassembled WGS sequence"/>
</dbReference>
<organism evidence="5 6">
    <name type="scientific">Favolaschia claudopus</name>
    <dbReference type="NCBI Taxonomy" id="2862362"/>
    <lineage>
        <taxon>Eukaryota</taxon>
        <taxon>Fungi</taxon>
        <taxon>Dikarya</taxon>
        <taxon>Basidiomycota</taxon>
        <taxon>Agaricomycotina</taxon>
        <taxon>Agaricomycetes</taxon>
        <taxon>Agaricomycetidae</taxon>
        <taxon>Agaricales</taxon>
        <taxon>Marasmiineae</taxon>
        <taxon>Mycenaceae</taxon>
        <taxon>Favolaschia</taxon>
    </lineage>
</organism>
<dbReference type="PROSITE" id="PS50294">
    <property type="entry name" value="WD_REPEATS_REGION"/>
    <property type="match status" value="1"/>
</dbReference>
<dbReference type="InterPro" id="IPR036322">
    <property type="entry name" value="WD40_repeat_dom_sf"/>
</dbReference>
<dbReference type="PANTHER" id="PTHR15574">
    <property type="entry name" value="WD REPEAT DOMAIN-CONTAINING FAMILY"/>
    <property type="match status" value="1"/>
</dbReference>
<dbReference type="Gene3D" id="2.130.10.10">
    <property type="entry name" value="YVTN repeat-like/Quinoprotein amine dehydrogenase"/>
    <property type="match status" value="2"/>
</dbReference>
<dbReference type="EMBL" id="JAWWNJ010000002">
    <property type="protein sequence ID" value="KAK7061751.1"/>
    <property type="molecule type" value="Genomic_DNA"/>
</dbReference>
<keyword evidence="2" id="KW-0677">Repeat</keyword>
<evidence type="ECO:0000256" key="4">
    <source>
        <dbReference type="SAM" id="MobiDB-lite"/>
    </source>
</evidence>
<reference evidence="5 6" key="1">
    <citation type="journal article" date="2024" name="J Genomics">
        <title>Draft genome sequencing and assembly of Favolaschia claudopus CIRM-BRFM 2984 isolated from oak limbs.</title>
        <authorList>
            <person name="Navarro D."/>
            <person name="Drula E."/>
            <person name="Chaduli D."/>
            <person name="Cazenave R."/>
            <person name="Ahrendt S."/>
            <person name="Wang J."/>
            <person name="Lipzen A."/>
            <person name="Daum C."/>
            <person name="Barry K."/>
            <person name="Grigoriev I.V."/>
            <person name="Favel A."/>
            <person name="Rosso M.N."/>
            <person name="Martin F."/>
        </authorList>
    </citation>
    <scope>NUCLEOTIDE SEQUENCE [LARGE SCALE GENOMIC DNA]</scope>
    <source>
        <strain evidence="5 6">CIRM-BRFM 2984</strain>
    </source>
</reference>
<dbReference type="InterPro" id="IPR001680">
    <property type="entry name" value="WD40_rpt"/>
</dbReference>
<sequence length="532" mass="58899">MTAFITATQNARAHRRLLSHRWASNWDRVNVLGDDASYGHSGCVNALSWARDGELLLSGGDDRTVQIWRMDTTVEQDFPFVCRAVIQTGHLANIFNVEVLPYSSNIATVAGDGQVRVHEMGEIGHSGPPIATEDSPYQFLTVAEDGTVRQHDLRINHQCDDDPCPTPLIKLDFELSALSLSPLTPFQFVVAGESPYQGYLFDRRQVGRFLLEERGMVENGLTYCTRRLGRPPGTTTSDGIREHITGARVSHNGYEVFLTYHADGVYLYNTRDDPEEETQATSSTNSSTEPPPAKRLRRDSGTDEMEFDDMDRDIDDNASYDDPGLDLFNGLDEYISRLGGDEYSNVPLILPRQRYSGARNVSTIKDGKCSPNFLGPEDEFVTSGSDCGNVFIWKKDGTLHSILEGDSSIVNVIEGHPHLPLFAASGIDTTVKVIGLTGESRVFPNARCRAHNCGEWYQAAKLHQGAKSSLPACLCPLKSLWHTPYHSCGGKILPPFWLQFPIVTTRMNAITSRIPVPSVVYIVDSCCTLPKI</sequence>
<dbReference type="InterPro" id="IPR045151">
    <property type="entry name" value="DCAF8"/>
</dbReference>
<evidence type="ECO:0000256" key="3">
    <source>
        <dbReference type="PROSITE-ProRule" id="PRU00221"/>
    </source>
</evidence>
<feature type="repeat" description="WD" evidence="3">
    <location>
        <begin position="37"/>
        <end position="72"/>
    </location>
</feature>
<dbReference type="InterPro" id="IPR015943">
    <property type="entry name" value="WD40/YVTN_repeat-like_dom_sf"/>
</dbReference>
<keyword evidence="6" id="KW-1185">Reference proteome</keyword>
<gene>
    <name evidence="5" type="ORF">R3P38DRAFT_2493713</name>
</gene>
<evidence type="ECO:0000313" key="5">
    <source>
        <dbReference type="EMBL" id="KAK7061751.1"/>
    </source>
</evidence>
<dbReference type="PANTHER" id="PTHR15574:SF40">
    <property type="entry name" value="WD AND TETRATRICOPEPTIDE REPEATS PROTEIN 1"/>
    <property type="match status" value="1"/>
</dbReference>
<dbReference type="GO" id="GO:0080008">
    <property type="term" value="C:Cul4-RING E3 ubiquitin ligase complex"/>
    <property type="evidence" value="ECO:0007669"/>
    <property type="project" value="TreeGrafter"/>
</dbReference>
<proteinExistence type="predicted"/>
<dbReference type="PROSITE" id="PS50082">
    <property type="entry name" value="WD_REPEATS_2"/>
    <property type="match status" value="1"/>
</dbReference>
<evidence type="ECO:0000313" key="6">
    <source>
        <dbReference type="Proteomes" id="UP001362999"/>
    </source>
</evidence>
<evidence type="ECO:0000256" key="2">
    <source>
        <dbReference type="ARBA" id="ARBA00022737"/>
    </source>
</evidence>
<dbReference type="SUPFAM" id="SSF50978">
    <property type="entry name" value="WD40 repeat-like"/>
    <property type="match status" value="1"/>
</dbReference>
<dbReference type="Pfam" id="PF00400">
    <property type="entry name" value="WD40"/>
    <property type="match status" value="1"/>
</dbReference>